<feature type="active site" description="Nucleophile" evidence="4">
    <location>
        <position position="69"/>
    </location>
</feature>
<dbReference type="InterPro" id="IPR016274">
    <property type="entry name" value="Histidine_acid_Pase_euk"/>
</dbReference>
<dbReference type="Proteomes" id="UP001378960">
    <property type="component" value="Unassembled WGS sequence"/>
</dbReference>
<keyword evidence="5" id="KW-1015">Disulfide bond</keyword>
<evidence type="ECO:0000256" key="4">
    <source>
        <dbReference type="PIRSR" id="PIRSR000894-1"/>
    </source>
</evidence>
<dbReference type="InterPro" id="IPR000560">
    <property type="entry name" value="His_Pase_clade-2"/>
</dbReference>
<protein>
    <submittedName>
        <fullName evidence="6">Acid phosphatase</fullName>
    </submittedName>
</protein>
<keyword evidence="2" id="KW-0378">Hydrolase</keyword>
<reference evidence="6 7" key="1">
    <citation type="journal article" date="2023" name="Elife">
        <title>Identification of key yeast species and microbe-microbe interactions impacting larval growth of Drosophila in the wild.</title>
        <authorList>
            <person name="Mure A."/>
            <person name="Sugiura Y."/>
            <person name="Maeda R."/>
            <person name="Honda K."/>
            <person name="Sakurai N."/>
            <person name="Takahashi Y."/>
            <person name="Watada M."/>
            <person name="Katoh T."/>
            <person name="Gotoh A."/>
            <person name="Gotoh Y."/>
            <person name="Taniguchi I."/>
            <person name="Nakamura K."/>
            <person name="Hayashi T."/>
            <person name="Katayama T."/>
            <person name="Uemura T."/>
            <person name="Hattori Y."/>
        </authorList>
    </citation>
    <scope>NUCLEOTIDE SEQUENCE [LARGE SCALE GENOMIC DNA]</scope>
    <source>
        <strain evidence="6 7">PK-24</strain>
    </source>
</reference>
<dbReference type="PIRSF" id="PIRSF000894">
    <property type="entry name" value="Acid_phosphatase"/>
    <property type="match status" value="1"/>
</dbReference>
<accession>A0AAV5R8N4</accession>
<feature type="disulfide bond" evidence="5">
    <location>
        <begin position="399"/>
        <end position="407"/>
    </location>
</feature>
<dbReference type="PANTHER" id="PTHR20963">
    <property type="entry name" value="MULTIPLE INOSITOL POLYPHOSPHATE PHOSPHATASE-RELATED"/>
    <property type="match status" value="1"/>
</dbReference>
<evidence type="ECO:0000313" key="6">
    <source>
        <dbReference type="EMBL" id="GMM47881.1"/>
    </source>
</evidence>
<dbReference type="GO" id="GO:0003993">
    <property type="term" value="F:acid phosphatase activity"/>
    <property type="evidence" value="ECO:0007669"/>
    <property type="project" value="TreeGrafter"/>
</dbReference>
<dbReference type="SUPFAM" id="SSF53254">
    <property type="entry name" value="Phosphoglycerate mutase-like"/>
    <property type="match status" value="1"/>
</dbReference>
<feature type="active site" description="Proton donor" evidence="4">
    <location>
        <position position="329"/>
    </location>
</feature>
<organism evidence="6 7">
    <name type="scientific">Pichia kluyveri</name>
    <name type="common">Yeast</name>
    <dbReference type="NCBI Taxonomy" id="36015"/>
    <lineage>
        <taxon>Eukaryota</taxon>
        <taxon>Fungi</taxon>
        <taxon>Dikarya</taxon>
        <taxon>Ascomycota</taxon>
        <taxon>Saccharomycotina</taxon>
        <taxon>Pichiomycetes</taxon>
        <taxon>Pichiales</taxon>
        <taxon>Pichiaceae</taxon>
        <taxon>Pichia</taxon>
    </lineage>
</organism>
<comment type="similarity">
    <text evidence="1">Belongs to the histidine acid phosphatase family.</text>
</comment>
<dbReference type="InterPro" id="IPR033379">
    <property type="entry name" value="Acid_Pase_AS"/>
</dbReference>
<evidence type="ECO:0000256" key="1">
    <source>
        <dbReference type="ARBA" id="ARBA00005375"/>
    </source>
</evidence>
<feature type="disulfide bond" evidence="5">
    <location>
        <begin position="256"/>
        <end position="269"/>
    </location>
</feature>
<evidence type="ECO:0000256" key="3">
    <source>
        <dbReference type="ARBA" id="ARBA00023180"/>
    </source>
</evidence>
<dbReference type="AlphaFoldDB" id="A0AAV5R8N4"/>
<keyword evidence="3" id="KW-0325">Glycoprotein</keyword>
<evidence type="ECO:0000256" key="2">
    <source>
        <dbReference type="ARBA" id="ARBA00022801"/>
    </source>
</evidence>
<proteinExistence type="inferred from homology"/>
<keyword evidence="7" id="KW-1185">Reference proteome</keyword>
<dbReference type="CDD" id="cd07061">
    <property type="entry name" value="HP_HAP_like"/>
    <property type="match status" value="1"/>
</dbReference>
<evidence type="ECO:0000313" key="7">
    <source>
        <dbReference type="Proteomes" id="UP001378960"/>
    </source>
</evidence>
<dbReference type="PROSITE" id="PS00778">
    <property type="entry name" value="HIS_ACID_PHOSPHAT_2"/>
    <property type="match status" value="1"/>
</dbReference>
<gene>
    <name evidence="6" type="ORF">DAPK24_044790</name>
</gene>
<comment type="caution">
    <text evidence="6">The sequence shown here is derived from an EMBL/GenBank/DDBJ whole genome shotgun (WGS) entry which is preliminary data.</text>
</comment>
<name>A0AAV5R8N4_PICKL</name>
<dbReference type="Gene3D" id="3.40.50.1240">
    <property type="entry name" value="Phosphoglycerate mutase-like"/>
    <property type="match status" value="1"/>
</dbReference>
<sequence length="449" mass="51632">MRVGELASAATLAVAPFIDHLISTTSADQSNLLKHLGGMGPYVKGTGFGIPSGFEWNTKPDKVFIFARHGERYPTKPVARRLKAVYDKLKGADVMDPEGPLCFVKDWDFFIPGPDWLGMETLYGDFNGFQTMYDFGKNTKIKYGYLYEGCDDIIPVFTAGKQRCVDSAEEFSKGFFNDDEDKVQSNVRIIKLDETKRMGADTLTTSISCKKYVRHGEYFKHPFIGKYMVSEAKRLNMLSPGFNLNAKDVYALSIYCAFELNAVGESRVCDALSLNTFIELEYFRDSELWYEKAAHPLSFALGSVYVDAMLKLFDDKETKQNLFFSFTHDTDLLHFMNALGLFQYEKEDLSTRDIDFARFFKTSELVPMGARIVIERYTIKNEKYIRVLVNDAVIPIPECQNGPFFTCKLSKLKDIVYEKMQECNFVDKCRITDERPKELTFYWDWEERI</sequence>
<evidence type="ECO:0000256" key="5">
    <source>
        <dbReference type="PIRSR" id="PIRSR000894-2"/>
    </source>
</evidence>
<dbReference type="GO" id="GO:0009277">
    <property type="term" value="C:fungal-type cell wall"/>
    <property type="evidence" value="ECO:0007669"/>
    <property type="project" value="TreeGrafter"/>
</dbReference>
<dbReference type="PANTHER" id="PTHR20963:SF18">
    <property type="entry name" value="ACID PHOSPHATASE PHO11-RELATED"/>
    <property type="match status" value="1"/>
</dbReference>
<dbReference type="Pfam" id="PF00328">
    <property type="entry name" value="His_Phos_2"/>
    <property type="match status" value="1"/>
</dbReference>
<dbReference type="EMBL" id="BTGB01000009">
    <property type="protein sequence ID" value="GMM47881.1"/>
    <property type="molecule type" value="Genomic_DNA"/>
</dbReference>
<dbReference type="InterPro" id="IPR029033">
    <property type="entry name" value="His_PPase_superfam"/>
</dbReference>